<feature type="chain" id="PRO_5045456036" evidence="1">
    <location>
        <begin position="30"/>
        <end position="156"/>
    </location>
</feature>
<evidence type="ECO:0000256" key="1">
    <source>
        <dbReference type="SAM" id="SignalP"/>
    </source>
</evidence>
<comment type="caution">
    <text evidence="2">The sequence shown here is derived from an EMBL/GenBank/DDBJ whole genome shotgun (WGS) entry which is preliminary data.</text>
</comment>
<proteinExistence type="predicted"/>
<feature type="signal peptide" evidence="1">
    <location>
        <begin position="1"/>
        <end position="29"/>
    </location>
</feature>
<dbReference type="RefSeq" id="WP_386427443.1">
    <property type="nucleotide sequence ID" value="NZ_JBHSBB010000007.1"/>
</dbReference>
<sequence length="156" mass="15561">MPRRVLASLTAAAALGVAVSVSGAGPAAADGAPSPSCAQVVRIDSLAFDPAEITAGGTSALELVATNCTGQSQAVSETWAGSWLSATATGIPSGCPVIDPLPRQVTFAPHARVSTTTTYLVFPGCTASALRVTVTVSQAGTQLARRSADLLIDHSA</sequence>
<evidence type="ECO:0000313" key="3">
    <source>
        <dbReference type="Proteomes" id="UP001595765"/>
    </source>
</evidence>
<accession>A0ABV8HMH0</accession>
<reference evidence="3" key="1">
    <citation type="journal article" date="2019" name="Int. J. Syst. Evol. Microbiol.">
        <title>The Global Catalogue of Microorganisms (GCM) 10K type strain sequencing project: providing services to taxonomists for standard genome sequencing and annotation.</title>
        <authorList>
            <consortium name="The Broad Institute Genomics Platform"/>
            <consortium name="The Broad Institute Genome Sequencing Center for Infectious Disease"/>
            <person name="Wu L."/>
            <person name="Ma J."/>
        </authorList>
    </citation>
    <scope>NUCLEOTIDE SEQUENCE [LARGE SCALE GENOMIC DNA]</scope>
    <source>
        <strain evidence="3">CGMCC 4.7237</strain>
    </source>
</reference>
<gene>
    <name evidence="2" type="ORF">ACFO3J_07740</name>
</gene>
<keyword evidence="1" id="KW-0732">Signal</keyword>
<dbReference type="EMBL" id="JBHSBB010000007">
    <property type="protein sequence ID" value="MFC4031366.1"/>
    <property type="molecule type" value="Genomic_DNA"/>
</dbReference>
<organism evidence="2 3">
    <name type="scientific">Streptomyces polygonati</name>
    <dbReference type="NCBI Taxonomy" id="1617087"/>
    <lineage>
        <taxon>Bacteria</taxon>
        <taxon>Bacillati</taxon>
        <taxon>Actinomycetota</taxon>
        <taxon>Actinomycetes</taxon>
        <taxon>Kitasatosporales</taxon>
        <taxon>Streptomycetaceae</taxon>
        <taxon>Streptomyces</taxon>
    </lineage>
</organism>
<keyword evidence="3" id="KW-1185">Reference proteome</keyword>
<dbReference type="Proteomes" id="UP001595765">
    <property type="component" value="Unassembled WGS sequence"/>
</dbReference>
<evidence type="ECO:0000313" key="2">
    <source>
        <dbReference type="EMBL" id="MFC4031366.1"/>
    </source>
</evidence>
<name>A0ABV8HMH0_9ACTN</name>
<protein>
    <submittedName>
        <fullName evidence="2">Uncharacterized protein</fullName>
    </submittedName>
</protein>